<keyword evidence="6" id="KW-0560">Oxidoreductase</keyword>
<dbReference type="InterPro" id="IPR028357">
    <property type="entry name" value="UDPglc_DH_bac"/>
</dbReference>
<evidence type="ECO:0000256" key="1">
    <source>
        <dbReference type="ARBA" id="ARBA00004701"/>
    </source>
</evidence>
<comment type="similarity">
    <text evidence="2">Belongs to the UDP-glucose/GDP-mannose dehydrogenase family.</text>
</comment>
<feature type="binding site" evidence="11">
    <location>
        <position position="35"/>
    </location>
    <ligand>
        <name>NAD(+)</name>
        <dbReference type="ChEBI" id="CHEBI:57540"/>
    </ligand>
</feature>
<protein>
    <recommendedName>
        <fullName evidence="3">UDP-glucose 6-dehydrogenase</fullName>
        <ecNumber evidence="3">1.1.1.22</ecNumber>
    </recommendedName>
</protein>
<dbReference type="GO" id="GO:0016757">
    <property type="term" value="F:glycosyltransferase activity"/>
    <property type="evidence" value="ECO:0007669"/>
    <property type="project" value="UniProtKB-KW"/>
</dbReference>
<comment type="pathway">
    <text evidence="1">Nucleotide-sugar biosynthesis; UDP-alpha-D-glucuronate biosynthesis; UDP-alpha-D-glucuronate from UDP-alpha-D-glucose: step 1/1.</text>
</comment>
<dbReference type="Pfam" id="PF03720">
    <property type="entry name" value="UDPG_MGDP_dh_C"/>
    <property type="match status" value="1"/>
</dbReference>
<dbReference type="EMBL" id="LT629749">
    <property type="protein sequence ID" value="SDS17154.1"/>
    <property type="molecule type" value="Genomic_DNA"/>
</dbReference>
<feature type="binding site" evidence="10">
    <location>
        <position position="213"/>
    </location>
    <ligand>
        <name>substrate</name>
    </ligand>
</feature>
<evidence type="ECO:0000256" key="12">
    <source>
        <dbReference type="SAM" id="MobiDB-lite"/>
    </source>
</evidence>
<dbReference type="CDD" id="cd03794">
    <property type="entry name" value="GT4_WbuB-like"/>
    <property type="match status" value="1"/>
</dbReference>
<evidence type="ECO:0000256" key="8">
    <source>
        <dbReference type="ARBA" id="ARBA00047473"/>
    </source>
</evidence>
<feature type="binding site" evidence="11">
    <location>
        <position position="86"/>
    </location>
    <ligand>
        <name>NAD(+)</name>
        <dbReference type="ChEBI" id="CHEBI:57540"/>
    </ligand>
</feature>
<dbReference type="Pfam" id="PF13579">
    <property type="entry name" value="Glyco_trans_4_4"/>
    <property type="match status" value="1"/>
</dbReference>
<evidence type="ECO:0000259" key="13">
    <source>
        <dbReference type="SMART" id="SM00984"/>
    </source>
</evidence>
<feature type="compositionally biased region" description="Basic and acidic residues" evidence="12">
    <location>
        <begin position="428"/>
        <end position="441"/>
    </location>
</feature>
<dbReference type="InterPro" id="IPR036291">
    <property type="entry name" value="NAD(P)-bd_dom_sf"/>
</dbReference>
<dbReference type="InterPro" id="IPR014026">
    <property type="entry name" value="UDP-Glc/GDP-Man_DH_dimer"/>
</dbReference>
<evidence type="ECO:0000256" key="3">
    <source>
        <dbReference type="ARBA" id="ARBA00012954"/>
    </source>
</evidence>
<accession>A0A1H1Q188</accession>
<dbReference type="PIRSF" id="PIRSF000124">
    <property type="entry name" value="UDPglc_GDPman_dh"/>
    <property type="match status" value="1"/>
</dbReference>
<dbReference type="InterPro" id="IPR036220">
    <property type="entry name" value="UDP-Glc/GDP-Man_DH_C_sf"/>
</dbReference>
<dbReference type="SMART" id="SM00984">
    <property type="entry name" value="UDPG_MGDP_dh_C"/>
    <property type="match status" value="1"/>
</dbReference>
<dbReference type="InterPro" id="IPR028098">
    <property type="entry name" value="Glyco_trans_4-like_N"/>
</dbReference>
<feature type="binding site" evidence="11">
    <location>
        <position position="274"/>
    </location>
    <ligand>
        <name>NAD(+)</name>
        <dbReference type="ChEBI" id="CHEBI:57540"/>
    </ligand>
</feature>
<dbReference type="NCBIfam" id="TIGR03026">
    <property type="entry name" value="NDP-sugDHase"/>
    <property type="match status" value="1"/>
</dbReference>
<dbReference type="InterPro" id="IPR008927">
    <property type="entry name" value="6-PGluconate_DH-like_C_sf"/>
</dbReference>
<dbReference type="Pfam" id="PF13692">
    <property type="entry name" value="Glyco_trans_1_4"/>
    <property type="match status" value="1"/>
</dbReference>
<dbReference type="GO" id="GO:0003979">
    <property type="term" value="F:UDP-glucose 6-dehydrogenase activity"/>
    <property type="evidence" value="ECO:0007669"/>
    <property type="project" value="UniProtKB-EC"/>
</dbReference>
<feature type="binding site" evidence="11">
    <location>
        <position position="164"/>
    </location>
    <ligand>
        <name>NAD(+)</name>
        <dbReference type="ChEBI" id="CHEBI:57540"/>
    </ligand>
</feature>
<dbReference type="EC" id="1.1.1.22" evidence="3"/>
<dbReference type="SUPFAM" id="SSF52413">
    <property type="entry name" value="UDP-glucose/GDP-mannose dehydrogenase C-terminal domain"/>
    <property type="match status" value="1"/>
</dbReference>
<keyword evidence="4" id="KW-0328">Glycosyltransferase</keyword>
<dbReference type="GO" id="GO:0000271">
    <property type="term" value="P:polysaccharide biosynthetic process"/>
    <property type="evidence" value="ECO:0007669"/>
    <property type="project" value="InterPro"/>
</dbReference>
<dbReference type="Gene3D" id="3.40.50.2000">
    <property type="entry name" value="Glycogen Phosphorylase B"/>
    <property type="match status" value="2"/>
</dbReference>
<sequence length="858" mass="93168">MRIAIFGMGYVGMVTAAGLASQGHEVCGVDVDPLKVEHIRSGRSPVVEPGIEDLVARAVADGRLTATTDPVVALERADVSLLCVGTPSLPYGGTDLSYLDNAVRDIRAAMDVATPPASGFHAVVVRSTVPPGTGDAVVAPHFRDDRSAQGWAVGTAMCPEFLREGCGLADFYHPPFVVVGSADWRATATLTAMFAFLGKEVRSVDVRSAEALKYACNAFHATKITFANEMARIFRTFGVDSREVMKVFAEDTVLNISSAYLKPGFAFGGSCLPKDLRALVDMARLNALDVPLLTGTLHSNELVIRDAVDRLIGSPHRRVAILGLSFKMDTDDLRESPHVELAERLLGKGFEVRIYDPIINPERLIGSNLRYVEQRLPHLSRLLHATPREVLLGCDAAVVSTSDPARSRGAEAPLAGLGPRPARRSRRGDRAAARLRGDRVEGVSSPSGGSPPRVLVIVQNLPVPFDRRVWLECQALTAAGYDVTVVCPKGKGDPSHEVLEGVTLLKYPPYAPGGSALGFVLEYAYSFLATARLVLRARRAGRLAVLQACNPPDIFWPIARWLRLRDGTRFVFDHHDLCPELYESRFPQGSRLARRGLLLLERATFRTADHVVSTNTSYAEVARRRGGRSATEVTVVRTGPDEERLRTVAPNPALRRGRAHLVAYIGVMGPQDGVDLAVRAAAHVVHQAGRRDVTFIFMGRGDCYEELLALRDELGLADHLELPGRVSDEVMRDVLSTAEVGLSPDPKNPLNDLSTMNKTLEYMAFGLPVVAYDLKETRVSAGEAATYVPSGDVTAYADAILALLDDPDRRQAMGRAGRRRVDDGLSWRHQRDAYVAVFDALHHGAEVGALTPRSHQGA</sequence>
<feature type="region of interest" description="Disordered" evidence="12">
    <location>
        <begin position="402"/>
        <end position="449"/>
    </location>
</feature>
<dbReference type="InterPro" id="IPR001732">
    <property type="entry name" value="UDP-Glc/GDP-Man_DH_N"/>
</dbReference>
<organism evidence="14 15">
    <name type="scientific">Friedmanniella luteola</name>
    <dbReference type="NCBI Taxonomy" id="546871"/>
    <lineage>
        <taxon>Bacteria</taxon>
        <taxon>Bacillati</taxon>
        <taxon>Actinomycetota</taxon>
        <taxon>Actinomycetes</taxon>
        <taxon>Propionibacteriales</taxon>
        <taxon>Nocardioidaceae</taxon>
        <taxon>Friedmanniella</taxon>
    </lineage>
</organism>
<dbReference type="Gene3D" id="1.20.5.100">
    <property type="entry name" value="Cytochrome c1, transmembrane anchor, C-terminal"/>
    <property type="match status" value="1"/>
</dbReference>
<dbReference type="PIRSF" id="PIRSF500134">
    <property type="entry name" value="UDPglc_DH_bac"/>
    <property type="match status" value="1"/>
</dbReference>
<dbReference type="GO" id="GO:0051287">
    <property type="term" value="F:NAD binding"/>
    <property type="evidence" value="ECO:0007669"/>
    <property type="project" value="InterPro"/>
</dbReference>
<dbReference type="SUPFAM" id="SSF51735">
    <property type="entry name" value="NAD(P)-binding Rossmann-fold domains"/>
    <property type="match status" value="1"/>
</dbReference>
<dbReference type="AlphaFoldDB" id="A0A1H1Q188"/>
<feature type="active site" description="Nucleophile" evidence="9">
    <location>
        <position position="271"/>
    </location>
</feature>
<comment type="catalytic activity">
    <reaction evidence="8">
        <text>UDP-alpha-D-glucose + 2 NAD(+) + H2O = UDP-alpha-D-glucuronate + 2 NADH + 3 H(+)</text>
        <dbReference type="Rhea" id="RHEA:23596"/>
        <dbReference type="ChEBI" id="CHEBI:15377"/>
        <dbReference type="ChEBI" id="CHEBI:15378"/>
        <dbReference type="ChEBI" id="CHEBI:57540"/>
        <dbReference type="ChEBI" id="CHEBI:57945"/>
        <dbReference type="ChEBI" id="CHEBI:58052"/>
        <dbReference type="ChEBI" id="CHEBI:58885"/>
        <dbReference type="EC" id="1.1.1.22"/>
    </reaction>
</comment>
<dbReference type="PANTHER" id="PTHR43750:SF1">
    <property type="entry name" value="GDP-MANNOSE 6-DEHYDROGENASE"/>
    <property type="match status" value="1"/>
</dbReference>
<dbReference type="RefSeq" id="WP_091411104.1">
    <property type="nucleotide sequence ID" value="NZ_LT629749.1"/>
</dbReference>
<feature type="binding site" evidence="10">
    <location>
        <begin position="161"/>
        <end position="164"/>
    </location>
    <ligand>
        <name>substrate</name>
    </ligand>
</feature>
<dbReference type="InterPro" id="IPR017476">
    <property type="entry name" value="UDP-Glc/GDP-Man"/>
</dbReference>
<proteinExistence type="inferred from homology"/>
<feature type="binding site" evidence="10">
    <location>
        <position position="268"/>
    </location>
    <ligand>
        <name>substrate</name>
    </ligand>
</feature>
<dbReference type="SUPFAM" id="SSF53756">
    <property type="entry name" value="UDP-Glycosyltransferase/glycogen phosphorylase"/>
    <property type="match status" value="1"/>
</dbReference>
<keyword evidence="5" id="KW-0808">Transferase</keyword>
<evidence type="ECO:0000256" key="9">
    <source>
        <dbReference type="PIRSR" id="PIRSR500134-1"/>
    </source>
</evidence>
<evidence type="ECO:0000256" key="6">
    <source>
        <dbReference type="ARBA" id="ARBA00023002"/>
    </source>
</evidence>
<evidence type="ECO:0000313" key="14">
    <source>
        <dbReference type="EMBL" id="SDS17154.1"/>
    </source>
</evidence>
<evidence type="ECO:0000256" key="4">
    <source>
        <dbReference type="ARBA" id="ARBA00022676"/>
    </source>
</evidence>
<evidence type="ECO:0000256" key="11">
    <source>
        <dbReference type="PIRSR" id="PIRSR500134-3"/>
    </source>
</evidence>
<feature type="binding site" evidence="11">
    <location>
        <position position="128"/>
    </location>
    <ligand>
        <name>NAD(+)</name>
        <dbReference type="ChEBI" id="CHEBI:57540"/>
    </ligand>
</feature>
<dbReference type="PANTHER" id="PTHR43750">
    <property type="entry name" value="UDP-GLUCOSE 6-DEHYDROGENASE TUAD"/>
    <property type="match status" value="1"/>
</dbReference>
<dbReference type="SUPFAM" id="SSF48179">
    <property type="entry name" value="6-phosphogluconate dehydrogenase C-terminal domain-like"/>
    <property type="match status" value="1"/>
</dbReference>
<dbReference type="Proteomes" id="UP000199092">
    <property type="component" value="Chromosome I"/>
</dbReference>
<dbReference type="GO" id="GO:0006065">
    <property type="term" value="P:UDP-glucuronate biosynthetic process"/>
    <property type="evidence" value="ECO:0007669"/>
    <property type="project" value="UniProtKB-UniPathway"/>
</dbReference>
<dbReference type="Pfam" id="PF03721">
    <property type="entry name" value="UDPG_MGDP_dh_N"/>
    <property type="match status" value="1"/>
</dbReference>
<evidence type="ECO:0000256" key="10">
    <source>
        <dbReference type="PIRSR" id="PIRSR500134-2"/>
    </source>
</evidence>
<evidence type="ECO:0000256" key="7">
    <source>
        <dbReference type="ARBA" id="ARBA00023027"/>
    </source>
</evidence>
<gene>
    <name evidence="14" type="ORF">SAMN04488543_1212</name>
</gene>
<dbReference type="OrthoDB" id="5193947at2"/>
<dbReference type="Pfam" id="PF00984">
    <property type="entry name" value="UDPG_MGDP_dh"/>
    <property type="match status" value="1"/>
</dbReference>
<feature type="binding site" evidence="11">
    <location>
        <position position="334"/>
    </location>
    <ligand>
        <name>NAD(+)</name>
        <dbReference type="ChEBI" id="CHEBI:57540"/>
    </ligand>
</feature>
<keyword evidence="15" id="KW-1185">Reference proteome</keyword>
<feature type="binding site" evidence="10">
    <location>
        <begin position="260"/>
        <end position="264"/>
    </location>
    <ligand>
        <name>substrate</name>
    </ligand>
</feature>
<feature type="binding site" evidence="11">
    <location>
        <position position="30"/>
    </location>
    <ligand>
        <name>NAD(+)</name>
        <dbReference type="ChEBI" id="CHEBI:57540"/>
    </ligand>
</feature>
<keyword evidence="7 11" id="KW-0520">NAD</keyword>
<dbReference type="InterPro" id="IPR014027">
    <property type="entry name" value="UDP-Glc/GDP-Man_DH_C"/>
</dbReference>
<evidence type="ECO:0000256" key="2">
    <source>
        <dbReference type="ARBA" id="ARBA00006601"/>
    </source>
</evidence>
<evidence type="ECO:0000256" key="5">
    <source>
        <dbReference type="ARBA" id="ARBA00022679"/>
    </source>
</evidence>
<dbReference type="STRING" id="546871.SAMN04488543_1212"/>
<dbReference type="UniPathway" id="UPA00038">
    <property type="reaction ID" value="UER00491"/>
</dbReference>
<name>A0A1H1Q188_9ACTN</name>
<feature type="domain" description="UDP-glucose/GDP-mannose dehydrogenase C-terminal" evidence="13">
    <location>
        <begin position="320"/>
        <end position="424"/>
    </location>
</feature>
<feature type="binding site" evidence="10">
    <location>
        <position position="327"/>
    </location>
    <ligand>
        <name>substrate</name>
    </ligand>
</feature>
<evidence type="ECO:0000313" key="15">
    <source>
        <dbReference type="Proteomes" id="UP000199092"/>
    </source>
</evidence>
<dbReference type="Gene3D" id="3.40.50.720">
    <property type="entry name" value="NAD(P)-binding Rossmann-like Domain"/>
    <property type="match status" value="2"/>
</dbReference>
<reference evidence="14 15" key="1">
    <citation type="submission" date="2016-10" db="EMBL/GenBank/DDBJ databases">
        <authorList>
            <person name="de Groot N.N."/>
        </authorList>
    </citation>
    <scope>NUCLEOTIDE SEQUENCE [LARGE SCALE GENOMIC DNA]</scope>
    <source>
        <strain evidence="14 15">DSM 21741</strain>
    </source>
</reference>